<dbReference type="CDD" id="cd02808">
    <property type="entry name" value="GltS_FMN"/>
    <property type="match status" value="1"/>
</dbReference>
<proteinExistence type="inferred from homology"/>
<feature type="region of interest" description="Disordered" evidence="3">
    <location>
        <begin position="511"/>
        <end position="538"/>
    </location>
</feature>
<dbReference type="EMBL" id="JAGIOC010000001">
    <property type="protein sequence ID" value="MBP2408113.1"/>
    <property type="molecule type" value="Genomic_DNA"/>
</dbReference>
<dbReference type="PANTHER" id="PTHR43819:SF1">
    <property type="entry name" value="ARCHAEAL-TYPE GLUTAMATE SYNTHASE [NADPH]"/>
    <property type="match status" value="1"/>
</dbReference>
<accession>A0ABS4YH68</accession>
<dbReference type="RefSeq" id="WP_209888132.1">
    <property type="nucleotide sequence ID" value="NZ_BAAAJV010000024.1"/>
</dbReference>
<evidence type="ECO:0000256" key="1">
    <source>
        <dbReference type="ARBA" id="ARBA00009716"/>
    </source>
</evidence>
<gene>
    <name evidence="5" type="ORF">JOF44_001016</name>
</gene>
<evidence type="ECO:0000256" key="3">
    <source>
        <dbReference type="SAM" id="MobiDB-lite"/>
    </source>
</evidence>
<dbReference type="PANTHER" id="PTHR43819">
    <property type="entry name" value="ARCHAEAL-TYPE GLUTAMATE SYNTHASE [NADPH]"/>
    <property type="match status" value="1"/>
</dbReference>
<dbReference type="InterPro" id="IPR013785">
    <property type="entry name" value="Aldolase_TIM"/>
</dbReference>
<feature type="domain" description="Glutamate synthase" evidence="4">
    <location>
        <begin position="140"/>
        <end position="455"/>
    </location>
</feature>
<evidence type="ECO:0000259" key="4">
    <source>
        <dbReference type="Pfam" id="PF01645"/>
    </source>
</evidence>
<dbReference type="SUPFAM" id="SSF51395">
    <property type="entry name" value="FMN-linked oxidoreductases"/>
    <property type="match status" value="1"/>
</dbReference>
<keyword evidence="6" id="KW-1185">Reference proteome</keyword>
<dbReference type="Proteomes" id="UP000698222">
    <property type="component" value="Unassembled WGS sequence"/>
</dbReference>
<evidence type="ECO:0000313" key="5">
    <source>
        <dbReference type="EMBL" id="MBP2408113.1"/>
    </source>
</evidence>
<dbReference type="Pfam" id="PF01645">
    <property type="entry name" value="Glu_synthase"/>
    <property type="match status" value="1"/>
</dbReference>
<name>A0ABS4YH68_9MICO</name>
<dbReference type="PIRSF" id="PIRSF006429">
    <property type="entry name" value="GOGAT_lg_2"/>
    <property type="match status" value="1"/>
</dbReference>
<evidence type="ECO:0000313" key="6">
    <source>
        <dbReference type="Proteomes" id="UP000698222"/>
    </source>
</evidence>
<protein>
    <submittedName>
        <fullName evidence="5">Glutamate synthase domain-containing protein 2</fullName>
    </submittedName>
</protein>
<dbReference type="InterPro" id="IPR024188">
    <property type="entry name" value="GltB"/>
</dbReference>
<organism evidence="5 6">
    <name type="scientific">Brachybacterium fresconis</name>
    <dbReference type="NCBI Taxonomy" id="173363"/>
    <lineage>
        <taxon>Bacteria</taxon>
        <taxon>Bacillati</taxon>
        <taxon>Actinomycetota</taxon>
        <taxon>Actinomycetes</taxon>
        <taxon>Micrococcales</taxon>
        <taxon>Dermabacteraceae</taxon>
        <taxon>Brachybacterium</taxon>
    </lineage>
</organism>
<reference evidence="5 6" key="1">
    <citation type="submission" date="2021-03" db="EMBL/GenBank/DDBJ databases">
        <title>Sequencing the genomes of 1000 actinobacteria strains.</title>
        <authorList>
            <person name="Klenk H.-P."/>
        </authorList>
    </citation>
    <scope>NUCLEOTIDE SEQUENCE [LARGE SCALE GENOMIC DNA]</scope>
    <source>
        <strain evidence="5 6">DSM 14564</strain>
    </source>
</reference>
<comment type="caution">
    <text evidence="5">The sequence shown here is derived from an EMBL/GenBank/DDBJ whole genome shotgun (WGS) entry which is preliminary data.</text>
</comment>
<sequence length="538" mass="57964">MSSLRTSRPGPKLAATAIGTVGVAALGVRDLLQRRHSILRIYPVLGHARWAAEAIRPEIQQYFIESNTDGRPFDRDARTMIYRRAKGLGSDDAYGTQNDITSAGYDHILHASSPLEPMKTPPRVRLGGPDCTQPYDTSMLNISSMSFGSLSANAVMAMNYGAKEGGFAQETGEGGLSKYHLKYGADIIWEFGSGYFGCRTSEGHFDPDEYARKANKPEVKGTLIKLSQGAKPGVGGVLPAAKITPEIAAARDVAQGEDCVSPAAHTAFSTPVQMMHFIARLRELSGGKPVGFKLCVGDRAEVLSMCKAMLETGITPDWISVDGAEGGTGAAPLELEDHVGTPLSEGLMTIQNALVGTGLRERIAIGCSGKIAGGNDIVRRVALGADFCNAARPMMMATGCIQAQRCNTNTCPSGVATQDHRRSRAVVVEDKGPRVMRFQQETVQSALQLLASMGLESFDDLGPDHVLRRIDPARVVTYGELYTWLDEGELLNGASDSAWAHDWELADAHRFQGARPSHQRHRKHRRDTDASDGSSDGR</sequence>
<dbReference type="InterPro" id="IPR002932">
    <property type="entry name" value="Glu_synthdom"/>
</dbReference>
<dbReference type="Gene3D" id="3.20.20.70">
    <property type="entry name" value="Aldolase class I"/>
    <property type="match status" value="1"/>
</dbReference>
<evidence type="ECO:0000256" key="2">
    <source>
        <dbReference type="PIRNR" id="PIRNR006429"/>
    </source>
</evidence>
<comment type="similarity">
    <text evidence="1 2">Belongs to the glutamate synthase family.</text>
</comment>